<dbReference type="RefSeq" id="WP_307260281.1">
    <property type="nucleotide sequence ID" value="NZ_JAUSVL010000001.1"/>
</dbReference>
<dbReference type="InterPro" id="IPR038071">
    <property type="entry name" value="UROD/MetE-like_sf"/>
</dbReference>
<dbReference type="EMBL" id="JAUSVL010000001">
    <property type="protein sequence ID" value="MDQ0288941.1"/>
    <property type="molecule type" value="Genomic_DNA"/>
</dbReference>
<dbReference type="PANTHER" id="PTHR47099">
    <property type="entry name" value="METHYLCOBAMIDE:COM METHYLTRANSFERASE MTBA"/>
    <property type="match status" value="1"/>
</dbReference>
<dbReference type="GO" id="GO:0006779">
    <property type="term" value="P:porphyrin-containing compound biosynthetic process"/>
    <property type="evidence" value="ECO:0007669"/>
    <property type="project" value="InterPro"/>
</dbReference>
<dbReference type="InterPro" id="IPR000257">
    <property type="entry name" value="Uroporphyrinogen_deCOase"/>
</dbReference>
<comment type="caution">
    <text evidence="2">The sequence shown here is derived from an EMBL/GenBank/DDBJ whole genome shotgun (WGS) entry which is preliminary data.</text>
</comment>
<dbReference type="Pfam" id="PF01208">
    <property type="entry name" value="URO-D"/>
    <property type="match status" value="1"/>
</dbReference>
<dbReference type="AlphaFoldDB" id="A0AAE4AMW6"/>
<dbReference type="SUPFAM" id="SSF51726">
    <property type="entry name" value="UROD/MetE-like"/>
    <property type="match status" value="1"/>
</dbReference>
<reference evidence="2" key="1">
    <citation type="submission" date="2023-07" db="EMBL/GenBank/DDBJ databases">
        <title>Genomic Encyclopedia of Type Strains, Phase IV (KMG-IV): sequencing the most valuable type-strain genomes for metagenomic binning, comparative biology and taxonomic classification.</title>
        <authorList>
            <person name="Goeker M."/>
        </authorList>
    </citation>
    <scope>NUCLEOTIDE SEQUENCE</scope>
    <source>
        <strain evidence="2">DSM 24202</strain>
    </source>
</reference>
<dbReference type="GO" id="GO:0004853">
    <property type="term" value="F:uroporphyrinogen decarboxylase activity"/>
    <property type="evidence" value="ECO:0007669"/>
    <property type="project" value="UniProtKB-EC"/>
</dbReference>
<evidence type="ECO:0000313" key="2">
    <source>
        <dbReference type="EMBL" id="MDQ0288941.1"/>
    </source>
</evidence>
<dbReference type="InterPro" id="IPR052024">
    <property type="entry name" value="Methanogen_methyltrans"/>
</dbReference>
<dbReference type="EC" id="4.1.1.37" evidence="2"/>
<evidence type="ECO:0000313" key="3">
    <source>
        <dbReference type="Proteomes" id="UP001238163"/>
    </source>
</evidence>
<keyword evidence="3" id="KW-1185">Reference proteome</keyword>
<proteinExistence type="predicted"/>
<name>A0AAE4AMW6_9BACT</name>
<dbReference type="Gene3D" id="3.20.20.210">
    <property type="match status" value="1"/>
</dbReference>
<accession>A0AAE4AMW6</accession>
<dbReference type="Proteomes" id="UP001238163">
    <property type="component" value="Unassembled WGS sequence"/>
</dbReference>
<sequence length="397" mass="45491">MTKCEMDLNVSVLLDDMRKNGGLAPLDIEAFWRKQREAMAAPFGDKIEQCPFGATLTWECVFDELGVEQDWWRFQYSEPAWGVELCRRYNDKAEKIVGRRILPEKLPDLARQWPRVKELYDIFEAENVWEGGASGSWWLKQSAHDEASLAALLDRVERRLENLRDFLLPENWASEKARLTALGLKVPLYRGQRGPCTFACSIFGAENLLMLYYDNPDLLRRFSDVLARAILARAGVLDAEAQAEDVARARHWSWADDNCCLFSPEMYDFFAMPIHRAVFGHYAPEPGNHRFQHSDSAMGHLLPLLGELDLRGVNFGPTLRVRDIRQHCPRAVIHGQLAPFTYSRNDEEGMVREFLRDFAEAREQRGLVFATAGSINNGSRLTGMRLIMAAIERYGQF</sequence>
<organism evidence="2 3">
    <name type="scientific">Oligosphaera ethanolica</name>
    <dbReference type="NCBI Taxonomy" id="760260"/>
    <lineage>
        <taxon>Bacteria</taxon>
        <taxon>Pseudomonadati</taxon>
        <taxon>Lentisphaerota</taxon>
        <taxon>Oligosphaeria</taxon>
        <taxon>Oligosphaerales</taxon>
        <taxon>Oligosphaeraceae</taxon>
        <taxon>Oligosphaera</taxon>
    </lineage>
</organism>
<gene>
    <name evidence="2" type="ORF">J3R75_001048</name>
</gene>
<evidence type="ECO:0000259" key="1">
    <source>
        <dbReference type="Pfam" id="PF01208"/>
    </source>
</evidence>
<dbReference type="PANTHER" id="PTHR47099:SF1">
    <property type="entry name" value="METHYLCOBAMIDE:COM METHYLTRANSFERASE MTBA"/>
    <property type="match status" value="1"/>
</dbReference>
<protein>
    <submittedName>
        <fullName evidence="2">Uroporphyrinogen decarboxylase</fullName>
        <ecNumber evidence="2">4.1.1.37</ecNumber>
    </submittedName>
</protein>
<feature type="domain" description="Uroporphyrinogen decarboxylase (URO-D)" evidence="1">
    <location>
        <begin position="180"/>
        <end position="394"/>
    </location>
</feature>
<keyword evidence="2" id="KW-0456">Lyase</keyword>